<dbReference type="AlphaFoldDB" id="A0A8D8R3N6"/>
<feature type="compositionally biased region" description="Gly residues" evidence="1">
    <location>
        <begin position="313"/>
        <end position="322"/>
    </location>
</feature>
<proteinExistence type="predicted"/>
<accession>A0A8D8R3N6</accession>
<feature type="compositionally biased region" description="Acidic residues" evidence="1">
    <location>
        <begin position="211"/>
        <end position="223"/>
    </location>
</feature>
<dbReference type="EMBL" id="HBUF01123332">
    <property type="protein sequence ID" value="CAG6642607.1"/>
    <property type="molecule type" value="Transcribed_RNA"/>
</dbReference>
<feature type="compositionally biased region" description="Low complexity" evidence="1">
    <location>
        <begin position="66"/>
        <end position="77"/>
    </location>
</feature>
<feature type="region of interest" description="Disordered" evidence="1">
    <location>
        <begin position="191"/>
        <end position="223"/>
    </location>
</feature>
<evidence type="ECO:0000313" key="2">
    <source>
        <dbReference type="EMBL" id="CAG6642607.1"/>
    </source>
</evidence>
<feature type="region of interest" description="Disordered" evidence="1">
    <location>
        <begin position="66"/>
        <end position="94"/>
    </location>
</feature>
<feature type="compositionally biased region" description="Basic and acidic residues" evidence="1">
    <location>
        <begin position="200"/>
        <end position="210"/>
    </location>
</feature>
<evidence type="ECO:0000256" key="1">
    <source>
        <dbReference type="SAM" id="MobiDB-lite"/>
    </source>
</evidence>
<protein>
    <submittedName>
        <fullName evidence="2">Uncharacterized protein</fullName>
    </submittedName>
</protein>
<sequence length="342" mass="37559">MVKLNQTDLDTNKRADNTIELKKSVNTNNGSDSEHHLDAMSNEPQSSNEDEDVYLNVSFNNNKTNLNNFNEKNQKTNPGVNNNHKTFSKKDGKHVNSSVTSVVSMSDGNCSNTPEGSSDEIYENYCTSSTNGLLPGLVKVETTHSLTNIPNTNNSKTFTKHSKISRRPTLDKFELKLEDKVNNIVITSPSCSEFETTSSDDPREGTKSPEDDIANENDDENESLYENIETIREAMNKGKTYKKNTNANAEYNGYANDSGNRINTSFANTNGNSFNNNATKGNAINNNNFANDNLLVINERKLDKDSLDRKSSSGGGGGVSGGGEREDKANGKGKRDRSSKAR</sequence>
<feature type="region of interest" description="Disordered" evidence="1">
    <location>
        <begin position="303"/>
        <end position="342"/>
    </location>
</feature>
<name>A0A8D8R3N6_9HEMI</name>
<reference evidence="2" key="1">
    <citation type="submission" date="2021-05" db="EMBL/GenBank/DDBJ databases">
        <authorList>
            <person name="Alioto T."/>
            <person name="Alioto T."/>
            <person name="Gomez Garrido J."/>
        </authorList>
    </citation>
    <scope>NUCLEOTIDE SEQUENCE</scope>
</reference>
<feature type="region of interest" description="Disordered" evidence="1">
    <location>
        <begin position="15"/>
        <end position="49"/>
    </location>
</feature>
<organism evidence="2">
    <name type="scientific">Cacopsylla melanoneura</name>
    <dbReference type="NCBI Taxonomy" id="428564"/>
    <lineage>
        <taxon>Eukaryota</taxon>
        <taxon>Metazoa</taxon>
        <taxon>Ecdysozoa</taxon>
        <taxon>Arthropoda</taxon>
        <taxon>Hexapoda</taxon>
        <taxon>Insecta</taxon>
        <taxon>Pterygota</taxon>
        <taxon>Neoptera</taxon>
        <taxon>Paraneoptera</taxon>
        <taxon>Hemiptera</taxon>
        <taxon>Sternorrhyncha</taxon>
        <taxon>Psylloidea</taxon>
        <taxon>Psyllidae</taxon>
        <taxon>Psyllinae</taxon>
        <taxon>Cacopsylla</taxon>
    </lineage>
</organism>